<comment type="caution">
    <text evidence="1">The sequence shown here is derived from an EMBL/GenBank/DDBJ whole genome shotgun (WGS) entry which is preliminary data.</text>
</comment>
<protein>
    <submittedName>
        <fullName evidence="1">Uncharacterized protein</fullName>
    </submittedName>
</protein>
<proteinExistence type="predicted"/>
<accession>A0ABS2QVK1</accession>
<dbReference type="EMBL" id="JAFBFC010000004">
    <property type="protein sequence ID" value="MBM7703513.1"/>
    <property type="molecule type" value="Genomic_DNA"/>
</dbReference>
<gene>
    <name evidence="1" type="ORF">JOC83_002362</name>
</gene>
<dbReference type="RefSeq" id="WP_205187440.1">
    <property type="nucleotide sequence ID" value="NZ_JAFBFC010000004.1"/>
</dbReference>
<organism evidence="1 2">
    <name type="scientific">Priestia iocasae</name>
    <dbReference type="NCBI Taxonomy" id="2291674"/>
    <lineage>
        <taxon>Bacteria</taxon>
        <taxon>Bacillati</taxon>
        <taxon>Bacillota</taxon>
        <taxon>Bacilli</taxon>
        <taxon>Bacillales</taxon>
        <taxon>Bacillaceae</taxon>
        <taxon>Priestia</taxon>
    </lineage>
</organism>
<keyword evidence="2" id="KW-1185">Reference proteome</keyword>
<evidence type="ECO:0000313" key="2">
    <source>
        <dbReference type="Proteomes" id="UP000809829"/>
    </source>
</evidence>
<name>A0ABS2QVK1_9BACI</name>
<sequence>MTTYELAKHLMVLKDVYSSVGKTKHKRDIAHISKMVDQLTSMVDQPLDSLLKRANVEAMTTKAELKKNSFERSLEYLLNKQYDQLKGTKVKYADLHTCEEVTAFFNNHTDTAILKKTTMLDLKLLYSLLTDEKNELKGKKKDDLVKKIRLNIRAGHRGEAFLNM</sequence>
<reference evidence="1 2" key="1">
    <citation type="submission" date="2021-01" db="EMBL/GenBank/DDBJ databases">
        <title>Genomic Encyclopedia of Type Strains, Phase IV (KMG-IV): sequencing the most valuable type-strain genomes for metagenomic binning, comparative biology and taxonomic classification.</title>
        <authorList>
            <person name="Goeker M."/>
        </authorList>
    </citation>
    <scope>NUCLEOTIDE SEQUENCE [LARGE SCALE GENOMIC DNA]</scope>
    <source>
        <strain evidence="1 2">DSM 104297</strain>
    </source>
</reference>
<evidence type="ECO:0000313" key="1">
    <source>
        <dbReference type="EMBL" id="MBM7703513.1"/>
    </source>
</evidence>
<dbReference type="Proteomes" id="UP000809829">
    <property type="component" value="Unassembled WGS sequence"/>
</dbReference>